<dbReference type="GO" id="GO:0005576">
    <property type="term" value="C:extracellular region"/>
    <property type="evidence" value="ECO:0007669"/>
    <property type="project" value="TreeGrafter"/>
</dbReference>
<dbReference type="Gene3D" id="3.40.190.10">
    <property type="entry name" value="Periplasmic binding protein-like II"/>
    <property type="match status" value="2"/>
</dbReference>
<feature type="domain" description="Solute-binding protein family 3/N-terminal" evidence="5">
    <location>
        <begin position="39"/>
        <end position="271"/>
    </location>
</feature>
<dbReference type="Pfam" id="PF00497">
    <property type="entry name" value="SBP_bac_3"/>
    <property type="match status" value="1"/>
</dbReference>
<dbReference type="AlphaFoldDB" id="A0A511UN76"/>
<evidence type="ECO:0000256" key="4">
    <source>
        <dbReference type="SAM" id="SignalP"/>
    </source>
</evidence>
<feature type="signal peptide" evidence="4">
    <location>
        <begin position="1"/>
        <end position="24"/>
    </location>
</feature>
<evidence type="ECO:0000256" key="1">
    <source>
        <dbReference type="ARBA" id="ARBA00010333"/>
    </source>
</evidence>
<dbReference type="SMART" id="SM00062">
    <property type="entry name" value="PBPb"/>
    <property type="match status" value="1"/>
</dbReference>
<evidence type="ECO:0000259" key="5">
    <source>
        <dbReference type="SMART" id="SM00062"/>
    </source>
</evidence>
<feature type="chain" id="PRO_5022209167" evidence="4">
    <location>
        <begin position="25"/>
        <end position="294"/>
    </location>
</feature>
<evidence type="ECO:0000313" key="7">
    <source>
        <dbReference type="Proteomes" id="UP000321303"/>
    </source>
</evidence>
<evidence type="ECO:0000313" key="6">
    <source>
        <dbReference type="EMBL" id="GEN26602.1"/>
    </source>
</evidence>
<keyword evidence="3 4" id="KW-0732">Signal</keyword>
<dbReference type="InterPro" id="IPR001638">
    <property type="entry name" value="Solute-binding_3/MltF_N"/>
</dbReference>
<comment type="caution">
    <text evidence="6">The sequence shown here is derived from an EMBL/GenBank/DDBJ whole genome shotgun (WGS) entry which is preliminary data.</text>
</comment>
<dbReference type="GO" id="GO:0030288">
    <property type="term" value="C:outer membrane-bounded periplasmic space"/>
    <property type="evidence" value="ECO:0007669"/>
    <property type="project" value="TreeGrafter"/>
</dbReference>
<evidence type="ECO:0000256" key="2">
    <source>
        <dbReference type="ARBA" id="ARBA00022448"/>
    </source>
</evidence>
<evidence type="ECO:0000256" key="3">
    <source>
        <dbReference type="ARBA" id="ARBA00022729"/>
    </source>
</evidence>
<proteinExistence type="inferred from homology"/>
<dbReference type="SUPFAM" id="SSF53850">
    <property type="entry name" value="Periplasmic binding protein-like II"/>
    <property type="match status" value="1"/>
</dbReference>
<protein>
    <submittedName>
        <fullName evidence="6">Amino acid ABC transporter substrate-binding protein</fullName>
    </submittedName>
</protein>
<dbReference type="RefSeq" id="WP_246129368.1">
    <property type="nucleotide sequence ID" value="NZ_BJXV01000001.1"/>
</dbReference>
<dbReference type="PANTHER" id="PTHR30085:SF2">
    <property type="entry name" value="GLUTAMATE_ASPARTATE IMPORT SOLUTE-BINDING PROTEIN"/>
    <property type="match status" value="1"/>
</dbReference>
<accession>A0A511UN76</accession>
<dbReference type="InterPro" id="IPR051455">
    <property type="entry name" value="Bact_solute-bind_prot3"/>
</dbReference>
<reference evidence="6 7" key="1">
    <citation type="submission" date="2019-07" db="EMBL/GenBank/DDBJ databases">
        <title>Whole genome shotgun sequence of Halomonas variabilis NBRC 102410.</title>
        <authorList>
            <person name="Hosoyama A."/>
            <person name="Uohara A."/>
            <person name="Ohji S."/>
            <person name="Ichikawa N."/>
        </authorList>
    </citation>
    <scope>NUCLEOTIDE SEQUENCE [LARGE SCALE GENOMIC DNA]</scope>
    <source>
        <strain evidence="6 7">NBRC 102410</strain>
    </source>
</reference>
<dbReference type="CDD" id="cd13688">
    <property type="entry name" value="PBP2_GltI_DEBP"/>
    <property type="match status" value="1"/>
</dbReference>
<keyword evidence="2" id="KW-0813">Transport</keyword>
<comment type="similarity">
    <text evidence="1">Belongs to the bacterial solute-binding protein 3 family.</text>
</comment>
<name>A0A511UN76_9GAMM</name>
<organism evidence="6 7">
    <name type="scientific">Halovibrio variabilis</name>
    <dbReference type="NCBI Taxonomy" id="31910"/>
    <lineage>
        <taxon>Bacteria</taxon>
        <taxon>Pseudomonadati</taxon>
        <taxon>Pseudomonadota</taxon>
        <taxon>Gammaproteobacteria</taxon>
        <taxon>Oceanospirillales</taxon>
        <taxon>Halomonadaceae</taxon>
        <taxon>Halovibrio</taxon>
    </lineage>
</organism>
<dbReference type="EMBL" id="BJXV01000001">
    <property type="protein sequence ID" value="GEN26602.1"/>
    <property type="molecule type" value="Genomic_DNA"/>
</dbReference>
<dbReference type="GO" id="GO:0006865">
    <property type="term" value="P:amino acid transport"/>
    <property type="evidence" value="ECO:0007669"/>
    <property type="project" value="TreeGrafter"/>
</dbReference>
<keyword evidence="7" id="KW-1185">Reference proteome</keyword>
<gene>
    <name evidence="6" type="ORF">HVA01_02480</name>
</gene>
<sequence>MHKTTSIGYCSLLAMALSGGAAQATPPINTLERIEETATLRVGYGDAAPFSYLDNQGQVVGYSIDICQRLAKQLKATLGLSSLEIAYVPRTPSNRIQLLNRGDIDIECDASTNTVERRRSALFALSHYFVTVRYVALRESGLKTLADLAGQSVSVARGTVNVGQVNQANREQRLYLSVVPADTLQEAFDLVTDGRVAAFAMDDILLRAMIAESENPDAYTVFAEPLTASQPLGFMMRLGDDAFAEQVNKVLRAIYTSPEMESIYDRWFHQPLPGKGITLNVPMSEALADHLNHP</sequence>
<dbReference type="PANTHER" id="PTHR30085">
    <property type="entry name" value="AMINO ACID ABC TRANSPORTER PERMEASE"/>
    <property type="match status" value="1"/>
</dbReference>
<dbReference type="Proteomes" id="UP000321303">
    <property type="component" value="Unassembled WGS sequence"/>
</dbReference>